<dbReference type="EMBL" id="JAPTSV010000001">
    <property type="protein sequence ID" value="KAJ1531677.1"/>
    <property type="molecule type" value="Genomic_DNA"/>
</dbReference>
<comment type="cofactor">
    <cofactor evidence="1">
        <name>Mg(2+)</name>
        <dbReference type="ChEBI" id="CHEBI:18420"/>
    </cofactor>
</comment>
<dbReference type="CDD" id="cd07830">
    <property type="entry name" value="STKc_MAK_like"/>
    <property type="match status" value="1"/>
</dbReference>
<evidence type="ECO:0000256" key="10">
    <source>
        <dbReference type="ARBA" id="ARBA00022679"/>
    </source>
</evidence>
<feature type="region of interest" description="Disordered" evidence="22">
    <location>
        <begin position="609"/>
        <end position="640"/>
    </location>
</feature>
<dbReference type="FunFam" id="1.10.510.10:FF:000104">
    <property type="entry name" value="serine/threonine-protein kinase MAK isoform X1"/>
    <property type="match status" value="1"/>
</dbReference>
<dbReference type="PROSITE" id="PS00107">
    <property type="entry name" value="PROTEIN_KINASE_ATP"/>
    <property type="match status" value="1"/>
</dbReference>
<feature type="binding site" evidence="21">
    <location>
        <position position="33"/>
    </location>
    <ligand>
        <name>ATP</name>
        <dbReference type="ChEBI" id="CHEBI:30616"/>
    </ligand>
</feature>
<keyword evidence="15" id="KW-0460">Magnesium</keyword>
<dbReference type="PROSITE" id="PS00108">
    <property type="entry name" value="PROTEIN_KINASE_ST"/>
    <property type="match status" value="1"/>
</dbReference>
<evidence type="ECO:0000256" key="8">
    <source>
        <dbReference type="ARBA" id="ARBA00022527"/>
    </source>
</evidence>
<keyword evidence="13" id="KW-0418">Kinase</keyword>
<dbReference type="GO" id="GO:0005634">
    <property type="term" value="C:nucleus"/>
    <property type="evidence" value="ECO:0007669"/>
    <property type="project" value="UniProtKB-SubCell"/>
</dbReference>
<evidence type="ECO:0000259" key="23">
    <source>
        <dbReference type="PROSITE" id="PS50011"/>
    </source>
</evidence>
<evidence type="ECO:0000256" key="14">
    <source>
        <dbReference type="ARBA" id="ARBA00022840"/>
    </source>
</evidence>
<dbReference type="AlphaFoldDB" id="A0AAV7Y1L1"/>
<protein>
    <recommendedName>
        <fullName evidence="6">non-specific serine/threonine protein kinase</fullName>
        <ecNumber evidence="6">2.7.11.1</ecNumber>
    </recommendedName>
</protein>
<name>A0AAV7Y1L1_9NEOP</name>
<dbReference type="InterPro" id="IPR017441">
    <property type="entry name" value="Protein_kinase_ATP_BS"/>
</dbReference>
<comment type="subcellular location">
    <subcellularLocation>
        <location evidence="3">Cell projection</location>
        <location evidence="3">Cilium</location>
    </subcellularLocation>
    <subcellularLocation>
        <location evidence="4">Cytoplasm</location>
        <location evidence="4">Cytoskeleton</location>
    </subcellularLocation>
    <subcellularLocation>
        <location evidence="2">Nucleus</location>
    </subcellularLocation>
</comment>
<evidence type="ECO:0000256" key="7">
    <source>
        <dbReference type="ARBA" id="ARBA00022490"/>
    </source>
</evidence>
<evidence type="ECO:0000256" key="12">
    <source>
        <dbReference type="ARBA" id="ARBA00022741"/>
    </source>
</evidence>
<comment type="catalytic activity">
    <reaction evidence="20">
        <text>L-seryl-[protein] + ATP = O-phospho-L-seryl-[protein] + ADP + H(+)</text>
        <dbReference type="Rhea" id="RHEA:17989"/>
        <dbReference type="Rhea" id="RHEA-COMP:9863"/>
        <dbReference type="Rhea" id="RHEA-COMP:11604"/>
        <dbReference type="ChEBI" id="CHEBI:15378"/>
        <dbReference type="ChEBI" id="CHEBI:29999"/>
        <dbReference type="ChEBI" id="CHEBI:30616"/>
        <dbReference type="ChEBI" id="CHEBI:83421"/>
        <dbReference type="ChEBI" id="CHEBI:456216"/>
        <dbReference type="EC" id="2.7.11.1"/>
    </reaction>
</comment>
<evidence type="ECO:0000256" key="16">
    <source>
        <dbReference type="ARBA" id="ARBA00023212"/>
    </source>
</evidence>
<evidence type="ECO:0000256" key="5">
    <source>
        <dbReference type="ARBA" id="ARBA00006485"/>
    </source>
</evidence>
<keyword evidence="12 21" id="KW-0547">Nucleotide-binding</keyword>
<evidence type="ECO:0000256" key="20">
    <source>
        <dbReference type="ARBA" id="ARBA00048679"/>
    </source>
</evidence>
<feature type="region of interest" description="Disordered" evidence="22">
    <location>
        <begin position="491"/>
        <end position="523"/>
    </location>
</feature>
<evidence type="ECO:0000256" key="19">
    <source>
        <dbReference type="ARBA" id="ARBA00047899"/>
    </source>
</evidence>
<keyword evidence="11" id="KW-0479">Metal-binding</keyword>
<evidence type="ECO:0000256" key="4">
    <source>
        <dbReference type="ARBA" id="ARBA00004245"/>
    </source>
</evidence>
<keyword evidence="16" id="KW-0206">Cytoskeleton</keyword>
<keyword evidence="9" id="KW-0597">Phosphoprotein</keyword>
<dbReference type="GO" id="GO:0005524">
    <property type="term" value="F:ATP binding"/>
    <property type="evidence" value="ECO:0007669"/>
    <property type="project" value="UniProtKB-UniRule"/>
</dbReference>
<evidence type="ECO:0000256" key="3">
    <source>
        <dbReference type="ARBA" id="ARBA00004138"/>
    </source>
</evidence>
<sequence>MNRYIQLDQLGDGTYGSVVLGQRIDTGEKVAIKRMKRKYFSWEEAMNLREVKSLQKLAHANVVKLKEVIRENDTLYFVFEYMKENLYQLMKDRQKPFPESDVRNILYQVLQGLAFMHRHGFFHRDMKPENLLCMGPDLVKIADFGLAREIRSRPPFTDYVSTRWYRAPEVLLHSTNYNSPIDLWAVGCIMAELYLLRPLFPGNSEMDQIFKICSFLGTPEKHEWPQGYQLATSMNFKFPQFSRTPLATIVPNASKDGVQLLEHLLMWPPAKRPTAQQALRYPYFQVGQRTSVGPGTQKQRPSAQLLPVNIVELPDANQKIASDKFNRDFNSSLKQSVMASELLSQSINESILSKNSSSTQNMDPDSDVVTENMQQIMKSSKPTLNYVSSFNMGPERNSLRTKSNSLGLFQSKLPGANDHHKSATDIKRPSLVNVPSRRPGFAESDSRRSSIAQQSELGRSQNVGHQDPVRDFMASIGLPTEKMVYAQNQDLSSSTSRAHVNRDTHNASKGSMTNIPPSSNQRSHHFPWNDQNNSDTFADILGSKIVLPERISKQQGIGQKENRQATNWQLSSSYNADAFPPRKLSAKQHYLAVARYVAGQSTNISRGRDDVGLGLGETPAALPENESWNQSHHSHADSAKSHYLSRSRYISGHTTRLPLHDFVNSGSEMKNSAAVGGNRQSGGLHGRTDWAAK</sequence>
<feature type="compositionally biased region" description="Polar residues" evidence="22">
    <location>
        <begin position="507"/>
        <end position="521"/>
    </location>
</feature>
<dbReference type="PROSITE" id="PS50011">
    <property type="entry name" value="PROTEIN_KINASE_DOM"/>
    <property type="match status" value="1"/>
</dbReference>
<organism evidence="24 25">
    <name type="scientific">Megalurothrips usitatus</name>
    <name type="common">bean blossom thrips</name>
    <dbReference type="NCBI Taxonomy" id="439358"/>
    <lineage>
        <taxon>Eukaryota</taxon>
        <taxon>Metazoa</taxon>
        <taxon>Ecdysozoa</taxon>
        <taxon>Arthropoda</taxon>
        <taxon>Hexapoda</taxon>
        <taxon>Insecta</taxon>
        <taxon>Pterygota</taxon>
        <taxon>Neoptera</taxon>
        <taxon>Paraneoptera</taxon>
        <taxon>Thysanoptera</taxon>
        <taxon>Terebrantia</taxon>
        <taxon>Thripoidea</taxon>
        <taxon>Thripidae</taxon>
        <taxon>Megalurothrips</taxon>
    </lineage>
</organism>
<keyword evidence="18" id="KW-0966">Cell projection</keyword>
<comment type="similarity">
    <text evidence="5">Belongs to the protein kinase superfamily. CMGC Ser/Thr protein kinase family. CDC2/CDKX subfamily.</text>
</comment>
<evidence type="ECO:0000256" key="11">
    <source>
        <dbReference type="ARBA" id="ARBA00022723"/>
    </source>
</evidence>
<dbReference type="SMART" id="SM00220">
    <property type="entry name" value="S_TKc"/>
    <property type="match status" value="1"/>
</dbReference>
<evidence type="ECO:0000256" key="1">
    <source>
        <dbReference type="ARBA" id="ARBA00001946"/>
    </source>
</evidence>
<accession>A0AAV7Y1L1</accession>
<dbReference type="GO" id="GO:0046872">
    <property type="term" value="F:metal ion binding"/>
    <property type="evidence" value="ECO:0007669"/>
    <property type="project" value="UniProtKB-KW"/>
</dbReference>
<dbReference type="InterPro" id="IPR000719">
    <property type="entry name" value="Prot_kinase_dom"/>
</dbReference>
<evidence type="ECO:0000256" key="15">
    <source>
        <dbReference type="ARBA" id="ARBA00022842"/>
    </source>
</evidence>
<evidence type="ECO:0000256" key="21">
    <source>
        <dbReference type="PROSITE-ProRule" id="PRU10141"/>
    </source>
</evidence>
<proteinExistence type="inferred from homology"/>
<evidence type="ECO:0000256" key="18">
    <source>
        <dbReference type="ARBA" id="ARBA00023273"/>
    </source>
</evidence>
<keyword evidence="17" id="KW-0539">Nucleus</keyword>
<keyword evidence="10" id="KW-0808">Transferase</keyword>
<keyword evidence="25" id="KW-1185">Reference proteome</keyword>
<evidence type="ECO:0000256" key="22">
    <source>
        <dbReference type="SAM" id="MobiDB-lite"/>
    </source>
</evidence>
<feature type="compositionally biased region" description="Polar residues" evidence="22">
    <location>
        <begin position="449"/>
        <end position="464"/>
    </location>
</feature>
<evidence type="ECO:0000313" key="24">
    <source>
        <dbReference type="EMBL" id="KAJ1531677.1"/>
    </source>
</evidence>
<evidence type="ECO:0000256" key="13">
    <source>
        <dbReference type="ARBA" id="ARBA00022777"/>
    </source>
</evidence>
<dbReference type="InterPro" id="IPR008271">
    <property type="entry name" value="Ser/Thr_kinase_AS"/>
</dbReference>
<feature type="compositionally biased region" description="Basic and acidic residues" evidence="22">
    <location>
        <begin position="417"/>
        <end position="428"/>
    </location>
</feature>
<evidence type="ECO:0000256" key="17">
    <source>
        <dbReference type="ARBA" id="ARBA00023242"/>
    </source>
</evidence>
<dbReference type="GO" id="GO:0005856">
    <property type="term" value="C:cytoskeleton"/>
    <property type="evidence" value="ECO:0007669"/>
    <property type="project" value="UniProtKB-SubCell"/>
</dbReference>
<evidence type="ECO:0000256" key="6">
    <source>
        <dbReference type="ARBA" id="ARBA00012513"/>
    </source>
</evidence>
<dbReference type="InterPro" id="IPR050117">
    <property type="entry name" value="MAPK"/>
</dbReference>
<dbReference type="InterPro" id="IPR011009">
    <property type="entry name" value="Kinase-like_dom_sf"/>
</dbReference>
<dbReference type="PANTHER" id="PTHR24055">
    <property type="entry name" value="MITOGEN-ACTIVATED PROTEIN KINASE"/>
    <property type="match status" value="1"/>
</dbReference>
<keyword evidence="8" id="KW-0723">Serine/threonine-protein kinase</keyword>
<feature type="domain" description="Protein kinase" evidence="23">
    <location>
        <begin position="4"/>
        <end position="284"/>
    </location>
</feature>
<dbReference type="Gene3D" id="3.30.200.20">
    <property type="entry name" value="Phosphorylase Kinase, domain 1"/>
    <property type="match status" value="1"/>
</dbReference>
<dbReference type="EC" id="2.7.11.1" evidence="6"/>
<keyword evidence="7" id="KW-0963">Cytoplasm</keyword>
<comment type="caution">
    <text evidence="24">The sequence shown here is derived from an EMBL/GenBank/DDBJ whole genome shotgun (WGS) entry which is preliminary data.</text>
</comment>
<feature type="region of interest" description="Disordered" evidence="22">
    <location>
        <begin position="413"/>
        <end position="468"/>
    </location>
</feature>
<dbReference type="Pfam" id="PF00069">
    <property type="entry name" value="Pkinase"/>
    <property type="match status" value="1"/>
</dbReference>
<evidence type="ECO:0000256" key="9">
    <source>
        <dbReference type="ARBA" id="ARBA00022553"/>
    </source>
</evidence>
<feature type="region of interest" description="Disordered" evidence="22">
    <location>
        <begin position="669"/>
        <end position="693"/>
    </location>
</feature>
<reference evidence="24" key="1">
    <citation type="submission" date="2022-12" db="EMBL/GenBank/DDBJ databases">
        <title>Chromosome-level genome assembly of the bean flower thrips Megalurothrips usitatus.</title>
        <authorList>
            <person name="Ma L."/>
            <person name="Liu Q."/>
            <person name="Li H."/>
            <person name="Cai W."/>
        </authorList>
    </citation>
    <scope>NUCLEOTIDE SEQUENCE</scope>
    <source>
        <strain evidence="24">Cailab_2022a</strain>
    </source>
</reference>
<dbReference type="FunFam" id="3.30.200.20:FF:000071">
    <property type="entry name" value="serine/threonine-protein kinase MAK isoform X1"/>
    <property type="match status" value="1"/>
</dbReference>
<dbReference type="Gene3D" id="1.10.510.10">
    <property type="entry name" value="Transferase(Phosphotransferase) domain 1"/>
    <property type="match status" value="1"/>
</dbReference>
<gene>
    <name evidence="24" type="ORF">ONE63_000346</name>
</gene>
<dbReference type="Proteomes" id="UP001075354">
    <property type="component" value="Chromosome 1"/>
</dbReference>
<evidence type="ECO:0000256" key="2">
    <source>
        <dbReference type="ARBA" id="ARBA00004123"/>
    </source>
</evidence>
<keyword evidence="14 21" id="KW-0067">ATP-binding</keyword>
<dbReference type="GO" id="GO:0004674">
    <property type="term" value="F:protein serine/threonine kinase activity"/>
    <property type="evidence" value="ECO:0007669"/>
    <property type="project" value="UniProtKB-KW"/>
</dbReference>
<dbReference type="SUPFAM" id="SSF56112">
    <property type="entry name" value="Protein kinase-like (PK-like)"/>
    <property type="match status" value="1"/>
</dbReference>
<evidence type="ECO:0000313" key="25">
    <source>
        <dbReference type="Proteomes" id="UP001075354"/>
    </source>
</evidence>
<comment type="catalytic activity">
    <reaction evidence="19">
        <text>L-threonyl-[protein] + ATP = O-phospho-L-threonyl-[protein] + ADP + H(+)</text>
        <dbReference type="Rhea" id="RHEA:46608"/>
        <dbReference type="Rhea" id="RHEA-COMP:11060"/>
        <dbReference type="Rhea" id="RHEA-COMP:11605"/>
        <dbReference type="ChEBI" id="CHEBI:15378"/>
        <dbReference type="ChEBI" id="CHEBI:30013"/>
        <dbReference type="ChEBI" id="CHEBI:30616"/>
        <dbReference type="ChEBI" id="CHEBI:61977"/>
        <dbReference type="ChEBI" id="CHEBI:456216"/>
        <dbReference type="EC" id="2.7.11.1"/>
    </reaction>
</comment>
<dbReference type="GO" id="GO:0005929">
    <property type="term" value="C:cilium"/>
    <property type="evidence" value="ECO:0007669"/>
    <property type="project" value="UniProtKB-SubCell"/>
</dbReference>